<evidence type="ECO:0000313" key="2">
    <source>
        <dbReference type="EMBL" id="KAK1311881.1"/>
    </source>
</evidence>
<proteinExistence type="predicted"/>
<dbReference type="EMBL" id="JAUJYO010000007">
    <property type="protein sequence ID" value="KAK1311881.1"/>
    <property type="molecule type" value="Genomic_DNA"/>
</dbReference>
<reference evidence="2" key="1">
    <citation type="journal article" date="2023" name="Nat. Commun.">
        <title>Diploid and tetraploid genomes of Acorus and the evolution of monocots.</title>
        <authorList>
            <person name="Ma L."/>
            <person name="Liu K.W."/>
            <person name="Li Z."/>
            <person name="Hsiao Y.Y."/>
            <person name="Qi Y."/>
            <person name="Fu T."/>
            <person name="Tang G.D."/>
            <person name="Zhang D."/>
            <person name="Sun W.H."/>
            <person name="Liu D.K."/>
            <person name="Li Y."/>
            <person name="Chen G.Z."/>
            <person name="Liu X.D."/>
            <person name="Liao X.Y."/>
            <person name="Jiang Y.T."/>
            <person name="Yu X."/>
            <person name="Hao Y."/>
            <person name="Huang J."/>
            <person name="Zhao X.W."/>
            <person name="Ke S."/>
            <person name="Chen Y.Y."/>
            <person name="Wu W.L."/>
            <person name="Hsu J.L."/>
            <person name="Lin Y.F."/>
            <person name="Huang M.D."/>
            <person name="Li C.Y."/>
            <person name="Huang L."/>
            <person name="Wang Z.W."/>
            <person name="Zhao X."/>
            <person name="Zhong W.Y."/>
            <person name="Peng D.H."/>
            <person name="Ahmad S."/>
            <person name="Lan S."/>
            <person name="Zhang J.S."/>
            <person name="Tsai W.C."/>
            <person name="Van de Peer Y."/>
            <person name="Liu Z.J."/>
        </authorList>
    </citation>
    <scope>NUCLEOTIDE SEQUENCE</scope>
    <source>
        <strain evidence="2">CP</strain>
    </source>
</reference>
<organism evidence="2 3">
    <name type="scientific">Acorus calamus</name>
    <name type="common">Sweet flag</name>
    <dbReference type="NCBI Taxonomy" id="4465"/>
    <lineage>
        <taxon>Eukaryota</taxon>
        <taxon>Viridiplantae</taxon>
        <taxon>Streptophyta</taxon>
        <taxon>Embryophyta</taxon>
        <taxon>Tracheophyta</taxon>
        <taxon>Spermatophyta</taxon>
        <taxon>Magnoliopsida</taxon>
        <taxon>Liliopsida</taxon>
        <taxon>Acoraceae</taxon>
        <taxon>Acorus</taxon>
    </lineage>
</organism>
<reference evidence="2" key="2">
    <citation type="submission" date="2023-06" db="EMBL/GenBank/DDBJ databases">
        <authorList>
            <person name="Ma L."/>
            <person name="Liu K.-W."/>
            <person name="Li Z."/>
            <person name="Hsiao Y.-Y."/>
            <person name="Qi Y."/>
            <person name="Fu T."/>
            <person name="Tang G."/>
            <person name="Zhang D."/>
            <person name="Sun W.-H."/>
            <person name="Liu D.-K."/>
            <person name="Li Y."/>
            <person name="Chen G.-Z."/>
            <person name="Liu X.-D."/>
            <person name="Liao X.-Y."/>
            <person name="Jiang Y.-T."/>
            <person name="Yu X."/>
            <person name="Hao Y."/>
            <person name="Huang J."/>
            <person name="Zhao X.-W."/>
            <person name="Ke S."/>
            <person name="Chen Y.-Y."/>
            <person name="Wu W.-L."/>
            <person name="Hsu J.-L."/>
            <person name="Lin Y.-F."/>
            <person name="Huang M.-D."/>
            <person name="Li C.-Y."/>
            <person name="Huang L."/>
            <person name="Wang Z.-W."/>
            <person name="Zhao X."/>
            <person name="Zhong W.-Y."/>
            <person name="Peng D.-H."/>
            <person name="Ahmad S."/>
            <person name="Lan S."/>
            <person name="Zhang J.-S."/>
            <person name="Tsai W.-C."/>
            <person name="Van De Peer Y."/>
            <person name="Liu Z.-J."/>
        </authorList>
    </citation>
    <scope>NUCLEOTIDE SEQUENCE</scope>
    <source>
        <strain evidence="2">CP</strain>
        <tissue evidence="2">Leaves</tissue>
    </source>
</reference>
<keyword evidence="3" id="KW-1185">Reference proteome</keyword>
<accession>A0AAV9EFE3</accession>
<dbReference type="AlphaFoldDB" id="A0AAV9EFE3"/>
<protein>
    <submittedName>
        <fullName evidence="2">Uncharacterized protein</fullName>
    </submittedName>
</protein>
<gene>
    <name evidence="2" type="ORF">QJS10_CPA07g00153</name>
</gene>
<dbReference type="Proteomes" id="UP001180020">
    <property type="component" value="Unassembled WGS sequence"/>
</dbReference>
<name>A0AAV9EFE3_ACOCL</name>
<evidence type="ECO:0000313" key="3">
    <source>
        <dbReference type="Proteomes" id="UP001180020"/>
    </source>
</evidence>
<evidence type="ECO:0000256" key="1">
    <source>
        <dbReference type="SAM" id="MobiDB-lite"/>
    </source>
</evidence>
<comment type="caution">
    <text evidence="2">The sequence shown here is derived from an EMBL/GenBank/DDBJ whole genome shotgun (WGS) entry which is preliminary data.</text>
</comment>
<feature type="compositionally biased region" description="Low complexity" evidence="1">
    <location>
        <begin position="36"/>
        <end position="49"/>
    </location>
</feature>
<feature type="region of interest" description="Disordered" evidence="1">
    <location>
        <begin position="1"/>
        <end position="84"/>
    </location>
</feature>
<sequence length="113" mass="12261">MEVDEELGPHGDVGLEMDDGDFPGDGLNGSDDDEISSSASISSSSSPPSRLKPESTERLLPVLASEQEGSASRDHPFFTHRAIPSPNLRQRENLDSSIATTFIEALFWKAFNL</sequence>